<accession>A0A7R8H0A5</accession>
<dbReference type="Proteomes" id="UP000675881">
    <property type="component" value="Chromosome 1"/>
</dbReference>
<feature type="region of interest" description="Disordered" evidence="1">
    <location>
        <begin position="55"/>
        <end position="113"/>
    </location>
</feature>
<evidence type="ECO:0000313" key="2">
    <source>
        <dbReference type="EMBL" id="CAF2780672.1"/>
    </source>
</evidence>
<proteinExistence type="predicted"/>
<name>A0A7R8H0A5_LEPSM</name>
<reference evidence="2" key="1">
    <citation type="submission" date="2021-02" db="EMBL/GenBank/DDBJ databases">
        <authorList>
            <person name="Bekaert M."/>
        </authorList>
    </citation>
    <scope>NUCLEOTIDE SEQUENCE</scope>
    <source>
        <strain evidence="2">IoA-00</strain>
    </source>
</reference>
<dbReference type="EMBL" id="HG994580">
    <property type="protein sequence ID" value="CAF2780672.1"/>
    <property type="molecule type" value="Genomic_DNA"/>
</dbReference>
<organism evidence="2 3">
    <name type="scientific">Lepeophtheirus salmonis</name>
    <name type="common">Salmon louse</name>
    <name type="synonym">Caligus salmonis</name>
    <dbReference type="NCBI Taxonomy" id="72036"/>
    <lineage>
        <taxon>Eukaryota</taxon>
        <taxon>Metazoa</taxon>
        <taxon>Ecdysozoa</taxon>
        <taxon>Arthropoda</taxon>
        <taxon>Crustacea</taxon>
        <taxon>Multicrustacea</taxon>
        <taxon>Hexanauplia</taxon>
        <taxon>Copepoda</taxon>
        <taxon>Siphonostomatoida</taxon>
        <taxon>Caligidae</taxon>
        <taxon>Lepeophtheirus</taxon>
    </lineage>
</organism>
<evidence type="ECO:0000313" key="3">
    <source>
        <dbReference type="Proteomes" id="UP000675881"/>
    </source>
</evidence>
<dbReference type="AlphaFoldDB" id="A0A7R8H0A5"/>
<protein>
    <submittedName>
        <fullName evidence="2">(salmon louse) hypothetical protein</fullName>
    </submittedName>
</protein>
<gene>
    <name evidence="2" type="ORF">LSAA_2178</name>
</gene>
<feature type="compositionally biased region" description="Low complexity" evidence="1">
    <location>
        <begin position="77"/>
        <end position="87"/>
    </location>
</feature>
<keyword evidence="3" id="KW-1185">Reference proteome</keyword>
<sequence>MRFTSVRASQRTNLDLILQVLKIIIQFTCSTLNNISSIIVLPMSVKVLPTCEATRNPSRTRQGLKLSFNRSISDPQSGVGTSSSGGVLHHPHKRFCPPPYPIPEEETPLDRLK</sequence>
<evidence type="ECO:0000256" key="1">
    <source>
        <dbReference type="SAM" id="MobiDB-lite"/>
    </source>
</evidence>